<gene>
    <name evidence="3" type="ORF">CASFOL_014340</name>
</gene>
<proteinExistence type="predicted"/>
<keyword evidence="1" id="KW-1133">Transmembrane helix</keyword>
<organism evidence="3 4">
    <name type="scientific">Castilleja foliolosa</name>
    <dbReference type="NCBI Taxonomy" id="1961234"/>
    <lineage>
        <taxon>Eukaryota</taxon>
        <taxon>Viridiplantae</taxon>
        <taxon>Streptophyta</taxon>
        <taxon>Embryophyta</taxon>
        <taxon>Tracheophyta</taxon>
        <taxon>Spermatophyta</taxon>
        <taxon>Magnoliopsida</taxon>
        <taxon>eudicotyledons</taxon>
        <taxon>Gunneridae</taxon>
        <taxon>Pentapetalae</taxon>
        <taxon>asterids</taxon>
        <taxon>lamiids</taxon>
        <taxon>Lamiales</taxon>
        <taxon>Orobanchaceae</taxon>
        <taxon>Pedicularideae</taxon>
        <taxon>Castillejinae</taxon>
        <taxon>Castilleja</taxon>
    </lineage>
</organism>
<dbReference type="PANTHER" id="PTHR47723:SF19">
    <property type="entry name" value="POLYNUCLEOTIDYL TRANSFERASE, RIBONUCLEASE H-LIKE SUPERFAMILY PROTEIN"/>
    <property type="match status" value="1"/>
</dbReference>
<feature type="transmembrane region" description="Helical" evidence="1">
    <location>
        <begin position="104"/>
        <end position="124"/>
    </location>
</feature>
<keyword evidence="1" id="KW-0472">Membrane</keyword>
<keyword evidence="4" id="KW-1185">Reference proteome</keyword>
<dbReference type="Proteomes" id="UP001632038">
    <property type="component" value="Unassembled WGS sequence"/>
</dbReference>
<keyword evidence="1" id="KW-0812">Transmembrane</keyword>
<dbReference type="EMBL" id="JAVIJP010000016">
    <property type="protein sequence ID" value="KAL3643525.1"/>
    <property type="molecule type" value="Genomic_DNA"/>
</dbReference>
<sequence>MVTKQAKDHWFSILQSWNFKDNTGSVWLPPKFGWLKFNMDSTFTNGDAYSGTICRNDKGSILLASSANHKCLDPLTAESIAILDTCLIVSKLNIKNAILESDCLTLSSMALLVTLLGLLLLLLIRSRLSGKSGLLGASFTAPEDLMTLPMLLPNRLLILVL</sequence>
<evidence type="ECO:0000313" key="3">
    <source>
        <dbReference type="EMBL" id="KAL3643525.1"/>
    </source>
</evidence>
<feature type="domain" description="RNase H type-1" evidence="2">
    <location>
        <begin position="38"/>
        <end position="106"/>
    </location>
</feature>
<dbReference type="Pfam" id="PF13456">
    <property type="entry name" value="RVT_3"/>
    <property type="match status" value="1"/>
</dbReference>
<dbReference type="AlphaFoldDB" id="A0ABD3DRQ0"/>
<reference evidence="4" key="1">
    <citation type="journal article" date="2024" name="IScience">
        <title>Strigolactones Initiate the Formation of Haustorium-like Structures in Castilleja.</title>
        <authorList>
            <person name="Buerger M."/>
            <person name="Peterson D."/>
            <person name="Chory J."/>
        </authorList>
    </citation>
    <scope>NUCLEOTIDE SEQUENCE [LARGE SCALE GENOMIC DNA]</scope>
</reference>
<dbReference type="PANTHER" id="PTHR47723">
    <property type="entry name" value="OS05G0353850 PROTEIN"/>
    <property type="match status" value="1"/>
</dbReference>
<evidence type="ECO:0000259" key="2">
    <source>
        <dbReference type="Pfam" id="PF13456"/>
    </source>
</evidence>
<evidence type="ECO:0000313" key="4">
    <source>
        <dbReference type="Proteomes" id="UP001632038"/>
    </source>
</evidence>
<name>A0ABD3DRQ0_9LAMI</name>
<accession>A0ABD3DRQ0</accession>
<protein>
    <recommendedName>
        <fullName evidence="2">RNase H type-1 domain-containing protein</fullName>
    </recommendedName>
</protein>
<evidence type="ECO:0000256" key="1">
    <source>
        <dbReference type="SAM" id="Phobius"/>
    </source>
</evidence>
<comment type="caution">
    <text evidence="3">The sequence shown here is derived from an EMBL/GenBank/DDBJ whole genome shotgun (WGS) entry which is preliminary data.</text>
</comment>
<dbReference type="InterPro" id="IPR002156">
    <property type="entry name" value="RNaseH_domain"/>
</dbReference>
<dbReference type="InterPro" id="IPR053151">
    <property type="entry name" value="RNase_H-like"/>
</dbReference>